<reference evidence="1 2" key="1">
    <citation type="submission" date="2017-06" db="EMBL/GenBank/DDBJ databases">
        <authorList>
            <person name="Kim H.J."/>
            <person name="Triplett B.A."/>
        </authorList>
    </citation>
    <scope>NUCLEOTIDE SEQUENCE [LARGE SCALE GENOMIC DNA]</scope>
    <source>
        <strain evidence="1 2">DSM 13116</strain>
    </source>
</reference>
<dbReference type="EMBL" id="FZOC01000007">
    <property type="protein sequence ID" value="SNS17044.1"/>
    <property type="molecule type" value="Genomic_DNA"/>
</dbReference>
<organism evidence="1 2">
    <name type="scientific">Humidesulfovibrio mexicanus</name>
    <dbReference type="NCBI Taxonomy" id="147047"/>
    <lineage>
        <taxon>Bacteria</taxon>
        <taxon>Pseudomonadati</taxon>
        <taxon>Thermodesulfobacteriota</taxon>
        <taxon>Desulfovibrionia</taxon>
        <taxon>Desulfovibrionales</taxon>
        <taxon>Desulfovibrionaceae</taxon>
        <taxon>Humidesulfovibrio</taxon>
    </lineage>
</organism>
<accession>A0A239CC62</accession>
<dbReference type="RefSeq" id="WP_235641619.1">
    <property type="nucleotide sequence ID" value="NZ_FZOC01000007.1"/>
</dbReference>
<dbReference type="Proteomes" id="UP000198324">
    <property type="component" value="Unassembled WGS sequence"/>
</dbReference>
<name>A0A239CC62_9BACT</name>
<keyword evidence="2" id="KW-1185">Reference proteome</keyword>
<gene>
    <name evidence="1" type="ORF">SAMN04488503_3036</name>
</gene>
<evidence type="ECO:0000313" key="2">
    <source>
        <dbReference type="Proteomes" id="UP000198324"/>
    </source>
</evidence>
<evidence type="ECO:0000313" key="1">
    <source>
        <dbReference type="EMBL" id="SNS17044.1"/>
    </source>
</evidence>
<dbReference type="AlphaFoldDB" id="A0A239CC62"/>
<proteinExistence type="predicted"/>
<protein>
    <submittedName>
        <fullName evidence="1">Uncharacterized protein</fullName>
    </submittedName>
</protein>
<sequence length="75" mass="8621">MELHMDICVKGARAICEAVGENPKQIVRLVRDLGLPAWRRAGSGSWRALPEDLKRWILSQRNQHLPEPLRQDLPQ</sequence>